<dbReference type="STRING" id="1003.SAMN04488541_10237"/>
<organism evidence="1 2">
    <name type="scientific">Thermoflexibacter ruber</name>
    <dbReference type="NCBI Taxonomy" id="1003"/>
    <lineage>
        <taxon>Bacteria</taxon>
        <taxon>Pseudomonadati</taxon>
        <taxon>Bacteroidota</taxon>
        <taxon>Cytophagia</taxon>
        <taxon>Cytophagales</taxon>
        <taxon>Thermoflexibacteraceae</taxon>
        <taxon>Thermoflexibacter</taxon>
    </lineage>
</organism>
<accession>A0A1I2HCU3</accession>
<evidence type="ECO:0000313" key="1">
    <source>
        <dbReference type="EMBL" id="SFF27110.1"/>
    </source>
</evidence>
<dbReference type="Proteomes" id="UP000199513">
    <property type="component" value="Unassembled WGS sequence"/>
</dbReference>
<proteinExistence type="predicted"/>
<keyword evidence="2" id="KW-1185">Reference proteome</keyword>
<evidence type="ECO:0000313" key="2">
    <source>
        <dbReference type="Proteomes" id="UP000199513"/>
    </source>
</evidence>
<gene>
    <name evidence="1" type="ORF">SAMN04488541_10237</name>
</gene>
<name>A0A1I2HCU3_9BACT</name>
<dbReference type="OrthoDB" id="978691at2"/>
<evidence type="ECO:0008006" key="3">
    <source>
        <dbReference type="Google" id="ProtNLM"/>
    </source>
</evidence>
<sequence length="166" mass="19804">MFIPFEQLPVHSRIWIYQSDRLLEASEIETIDFALRYFTQNWEAHQHPLQASYQILYHRFIILAVNQDHYEPSGCSIDKSVAVIRHIEQEFGLKLFDRLTIAYWENGQIKTLKSKELKEKIDRGEFLSETLVFNNTVQSKKDLDTHWQVPAYQTWLAKYFKHEVNA</sequence>
<dbReference type="RefSeq" id="WP_091546211.1">
    <property type="nucleotide sequence ID" value="NZ_FONY01000023.1"/>
</dbReference>
<protein>
    <recommendedName>
        <fullName evidence="3">ABC transporter ATPase</fullName>
    </recommendedName>
</protein>
<dbReference type="EMBL" id="FONY01000023">
    <property type="protein sequence ID" value="SFF27110.1"/>
    <property type="molecule type" value="Genomic_DNA"/>
</dbReference>
<reference evidence="1 2" key="1">
    <citation type="submission" date="2016-10" db="EMBL/GenBank/DDBJ databases">
        <authorList>
            <person name="de Groot N.N."/>
        </authorList>
    </citation>
    <scope>NUCLEOTIDE SEQUENCE [LARGE SCALE GENOMIC DNA]</scope>
    <source>
        <strain>GEY</strain>
        <strain evidence="2">DSM 9560</strain>
    </source>
</reference>
<dbReference type="AlphaFoldDB" id="A0A1I2HCU3"/>